<feature type="region of interest" description="Disordered" evidence="4">
    <location>
        <begin position="1"/>
        <end position="56"/>
    </location>
</feature>
<comment type="caution">
    <text evidence="5">The sequence shown here is derived from an EMBL/GenBank/DDBJ whole genome shotgun (WGS) entry which is preliminary data.</text>
</comment>
<evidence type="ECO:0000256" key="1">
    <source>
        <dbReference type="ARBA" id="ARBA00022737"/>
    </source>
</evidence>
<keyword evidence="6" id="KW-1185">Reference proteome</keyword>
<feature type="repeat" description="ANK" evidence="3">
    <location>
        <begin position="1120"/>
        <end position="1152"/>
    </location>
</feature>
<dbReference type="SUPFAM" id="SSF48403">
    <property type="entry name" value="Ankyrin repeat"/>
    <property type="match status" value="3"/>
</dbReference>
<reference evidence="5" key="1">
    <citation type="journal article" date="2021" name="Nat. Commun.">
        <title>Genetic determinants of endophytism in the Arabidopsis root mycobiome.</title>
        <authorList>
            <person name="Mesny F."/>
            <person name="Miyauchi S."/>
            <person name="Thiergart T."/>
            <person name="Pickel B."/>
            <person name="Atanasova L."/>
            <person name="Karlsson M."/>
            <person name="Huettel B."/>
            <person name="Barry K.W."/>
            <person name="Haridas S."/>
            <person name="Chen C."/>
            <person name="Bauer D."/>
            <person name="Andreopoulos W."/>
            <person name="Pangilinan J."/>
            <person name="LaButti K."/>
            <person name="Riley R."/>
            <person name="Lipzen A."/>
            <person name="Clum A."/>
            <person name="Drula E."/>
            <person name="Henrissat B."/>
            <person name="Kohler A."/>
            <person name="Grigoriev I.V."/>
            <person name="Martin F.M."/>
            <person name="Hacquard S."/>
        </authorList>
    </citation>
    <scope>NUCLEOTIDE SEQUENCE</scope>
    <source>
        <strain evidence="5">MPI-SDFR-AT-0068</strain>
    </source>
</reference>
<dbReference type="PANTHER" id="PTHR24198">
    <property type="entry name" value="ANKYRIN REPEAT AND PROTEIN KINASE DOMAIN-CONTAINING PROTEIN"/>
    <property type="match status" value="1"/>
</dbReference>
<name>A0A8K0RR71_9HYPO</name>
<sequence>MSDSDSANNLPPLITSIPSDAEDEDPSETGSEVNSRSSGSIAPSQDDDADSSLSTDLSDASTLDLLELPRPASPFATEEVPPPLGLSRPWGLSDYDDYDVITVHGLRDDRSTCWKSKSGKPWLRDDLFERLSIRQLDYSYATDESARIFRPGGVRAEAQNLLQLYSETRHDLEPLEVDRPIIWICHDVGGAIVKQVLIEAALPIFAEDYDDAETWEFMKEIRRKISIFSTAIVFLGCPHRAETIEVLEDELHNLMYLPGPDVRKGITGKIRDLALQVNNVNIRALEGNLFSRIVNINVFYLPGLPKEPYAKRVEAEMKLDSLPAEQLFEAATLELPTVPASPFSWYTLTTSNWMEADSRHRQSVITHADLVLGDEDVDKDDSWIATVSNRLSQGIYPLKVVGNIISQQAGLLSMAPSRKHANVHIPPAEFIPSSTVPSFLAQNKLQSSNYPIGPQFTYICGLGDSARTAMLSQYWQVFDSKRRGEELADYGGSMFYFEFDKLDKRRNTIRSMLLTYLNEMSWRDGSQYSGVGSVQWMFTSLEDYACWSLPFLFKMFQCLRTAKSRKDTVIFLACFDNCVEDERAWFLKEVLDEHGRIDLAYRLVITASDPDTSALDLAPDVQILSKKDFLEEPRGFAVDEMAVHACGLASSLQALLDRRPVVNSAKHALETLIGECHSSPQLGFLILNWLSSFGRGTGIDGIVASIEKLHPVTPDNVLNAFIGSLPVGKRGWAALVYRWVKYTMEPLTIEALAHALAVSTFSEDVTLTDIDYTQFAADLQANFTGVLVIDGRDIKFSYAPFQDASLRGLGGVYGEEPSVAHGEIARICLEYLMHSQVEAGYRNLAVGNYSSDPSIRPLFLPREGLLEYAVQYWPEHYRLAGPQRPFALALEFLNNAQTRTKWAQAFYLLSNPFTRLQRSYLSPMPLMASLGLEDLVKHQLDLEEDPKRLRMDVWLAVTEAARHGHLAILSSLLGRLQVLEDSVEDQRYLQDTIFWAALPDNEEVLRLLVKKASSQGGFNWLGDLYIRAAFAGSTVLIAALIGSGLDVDFKNSQTNMSALYTAIVWNQLAVAKLVLDAGADYNFKGNHGVSRFLWAVIMCRSEIVQLMLEAGASLEDKDDDGMTVVNNAVEWGDKKSLKLLIAAGADFNSGDLRLDCDTNRPIIHAADYGRPGSLRILIDSGADPLTESEGGSLLYLVCAFADRVAACRLLLENGADPNKKYADKPMTFIRALNKGDKELAELFLDAGAIPDSFDDWDGADCKTPLTYAARFASYEVMKLLLDKGASPNYCPEGIDSALLEVALKGGEDSRKAELLLERGATFDSKRPDGWTPLQAAYDSPALVALFLKHGADVEKQTEDGTVLMMAARWGFIETLKAIVAHQDPRPDLNATYSWADNTYSGYMALNFAVLNGHFDCANFLLQSGAKPFIQPTNAPFLTDIDIGSKQIDEMAKFTQACLSRGIKLDGKDKLGNTYLHGITSSTTTTVIQILIDAGVPVDSTNAAGVTPLGFAVEYGNINVAKLLVLNNARVTLSSPKYGSLLHVACNSTVASPTDIIEMINFLINAGSDPNAPGPESSYPILLHTVIDRLEGPYRHKLVHYLVENTGIHINPAEGSQLHPIHAASEKHDIGLFRYLIRHGADVKLVDNMGRNAIHHATPLFPGNRQRFRIFSKSSEDFLVPDNYGRTPLHITAAIGFVGDLGWLLRHVPGLDLNLRDTDGWTPLMWACKLDRTNFSMVRRLIGLGADIWAKSYDGQWSALKLAHLTQMGVDSYEYLQPPESERERIGPDGVKETWDPIFHITDPGDFHNRIPCSSCFIALVYQPIREHEFIDCIPADAESVQSEGSAVEGGRASVRTGSPAGISHQQANDSETEDNESDDESDTESDAKSGSEK</sequence>
<gene>
    <name evidence="5" type="ORF">BKA59DRAFT_558977</name>
</gene>
<dbReference type="PROSITE" id="PS50297">
    <property type="entry name" value="ANK_REP_REGION"/>
    <property type="match status" value="6"/>
</dbReference>
<feature type="repeat" description="ANK" evidence="3">
    <location>
        <begin position="1400"/>
        <end position="1432"/>
    </location>
</feature>
<protein>
    <submittedName>
        <fullName evidence="5">Ankyrin repeat-containing domain protein</fullName>
    </submittedName>
</protein>
<organism evidence="5 6">
    <name type="scientific">Fusarium tricinctum</name>
    <dbReference type="NCBI Taxonomy" id="61284"/>
    <lineage>
        <taxon>Eukaryota</taxon>
        <taxon>Fungi</taxon>
        <taxon>Dikarya</taxon>
        <taxon>Ascomycota</taxon>
        <taxon>Pezizomycotina</taxon>
        <taxon>Sordariomycetes</taxon>
        <taxon>Hypocreomycetidae</taxon>
        <taxon>Hypocreales</taxon>
        <taxon>Nectriaceae</taxon>
        <taxon>Fusarium</taxon>
        <taxon>Fusarium tricinctum species complex</taxon>
    </lineage>
</organism>
<dbReference type="OrthoDB" id="341259at2759"/>
<dbReference type="PROSITE" id="PS50088">
    <property type="entry name" value="ANK_REPEAT"/>
    <property type="match status" value="7"/>
</dbReference>
<dbReference type="Proteomes" id="UP000813427">
    <property type="component" value="Unassembled WGS sequence"/>
</dbReference>
<dbReference type="PANTHER" id="PTHR24198:SF165">
    <property type="entry name" value="ANKYRIN REPEAT-CONTAINING PROTEIN-RELATED"/>
    <property type="match status" value="1"/>
</dbReference>
<dbReference type="Gene3D" id="1.25.40.20">
    <property type="entry name" value="Ankyrin repeat-containing domain"/>
    <property type="match status" value="4"/>
</dbReference>
<accession>A0A8K0RR71</accession>
<feature type="repeat" description="ANK" evidence="3">
    <location>
        <begin position="1260"/>
        <end position="1292"/>
    </location>
</feature>
<dbReference type="SMART" id="SM00248">
    <property type="entry name" value="ANK"/>
    <property type="match status" value="18"/>
</dbReference>
<feature type="region of interest" description="Disordered" evidence="4">
    <location>
        <begin position="1843"/>
        <end position="1893"/>
    </location>
</feature>
<proteinExistence type="predicted"/>
<feature type="repeat" description="ANK" evidence="3">
    <location>
        <begin position="1615"/>
        <end position="1647"/>
    </location>
</feature>
<evidence type="ECO:0000313" key="5">
    <source>
        <dbReference type="EMBL" id="KAH7235595.1"/>
    </source>
</evidence>
<dbReference type="InterPro" id="IPR002110">
    <property type="entry name" value="Ankyrin_rpt"/>
</dbReference>
<keyword evidence="1" id="KW-0677">Repeat</keyword>
<feature type="repeat" description="ANK" evidence="3">
    <location>
        <begin position="1503"/>
        <end position="1535"/>
    </location>
</feature>
<evidence type="ECO:0000256" key="2">
    <source>
        <dbReference type="ARBA" id="ARBA00023043"/>
    </source>
</evidence>
<dbReference type="Pfam" id="PF12796">
    <property type="entry name" value="Ank_2"/>
    <property type="match status" value="5"/>
</dbReference>
<evidence type="ECO:0000256" key="3">
    <source>
        <dbReference type="PROSITE-ProRule" id="PRU00023"/>
    </source>
</evidence>
<feature type="compositionally biased region" description="Acidic residues" evidence="4">
    <location>
        <begin position="1870"/>
        <end position="1884"/>
    </location>
</feature>
<feature type="compositionally biased region" description="Polar residues" evidence="4">
    <location>
        <begin position="28"/>
        <end position="43"/>
    </location>
</feature>
<feature type="repeat" description="ANK" evidence="3">
    <location>
        <begin position="1718"/>
        <end position="1752"/>
    </location>
</feature>
<keyword evidence="2 3" id="KW-0040">ANK repeat</keyword>
<evidence type="ECO:0000256" key="4">
    <source>
        <dbReference type="SAM" id="MobiDB-lite"/>
    </source>
</evidence>
<feature type="repeat" description="ANK" evidence="3">
    <location>
        <begin position="1054"/>
        <end position="1086"/>
    </location>
</feature>
<evidence type="ECO:0000313" key="6">
    <source>
        <dbReference type="Proteomes" id="UP000813427"/>
    </source>
</evidence>
<dbReference type="InterPro" id="IPR036770">
    <property type="entry name" value="Ankyrin_rpt-contain_sf"/>
</dbReference>
<dbReference type="EMBL" id="JAGPXF010000007">
    <property type="protein sequence ID" value="KAH7235595.1"/>
    <property type="molecule type" value="Genomic_DNA"/>
</dbReference>